<comment type="caution">
    <text evidence="4">The sequence shown here is derived from an EMBL/GenBank/DDBJ whole genome shotgun (WGS) entry which is preliminary data.</text>
</comment>
<gene>
    <name evidence="4" type="ORF">I5M19_01475</name>
</gene>
<keyword evidence="1" id="KW-0812">Transmembrane</keyword>
<dbReference type="GO" id="GO:0016989">
    <property type="term" value="F:sigma factor antagonist activity"/>
    <property type="evidence" value="ECO:0007669"/>
    <property type="project" value="TreeGrafter"/>
</dbReference>
<evidence type="ECO:0000259" key="2">
    <source>
        <dbReference type="Pfam" id="PF04773"/>
    </source>
</evidence>
<dbReference type="Gene3D" id="2.60.120.1440">
    <property type="match status" value="1"/>
</dbReference>
<keyword evidence="1" id="KW-1133">Transmembrane helix</keyword>
<reference evidence="4" key="1">
    <citation type="submission" date="2020-12" db="EMBL/GenBank/DDBJ databases">
        <title>Bacterial novel species Mucilaginibacter sp. SD-g isolated from soil.</title>
        <authorList>
            <person name="Jung H.-Y."/>
        </authorList>
    </citation>
    <scope>NUCLEOTIDE SEQUENCE</scope>
    <source>
        <strain evidence="4">SD-g</strain>
    </source>
</reference>
<dbReference type="Pfam" id="PF16344">
    <property type="entry name" value="FecR_C"/>
    <property type="match status" value="1"/>
</dbReference>
<feature type="domain" description="Protein FecR C-terminal" evidence="3">
    <location>
        <begin position="275"/>
        <end position="340"/>
    </location>
</feature>
<keyword evidence="5" id="KW-1185">Reference proteome</keyword>
<name>A0A934ULK1_9SPHI</name>
<evidence type="ECO:0000256" key="1">
    <source>
        <dbReference type="SAM" id="Phobius"/>
    </source>
</evidence>
<proteinExistence type="predicted"/>
<dbReference type="Gene3D" id="3.55.50.30">
    <property type="match status" value="1"/>
</dbReference>
<sequence>MKEPISVELLEKYLSGNCTAAETALVKKWYQSFEQVPDPVDTLNASEQELLKEKIYSAILSEIESANNKEERILVTGKPKMQTWYRWAAAAVAFIAVAGLFYFSTSKTSHTDSLKGTTDVVAITNNSDHIYKSILPDSSAVWLSPHARLTYPKVFGEKARMVSMAGECFFEVTKNPERPFIITSRSIITKVWGTSFLVRDNDKSTTADVSVVTGKVSVSIKSKNKVADDLLTVNKDEVMLYPSQKAVYLKDKHVLKPFETKGADAELKIWKHVNLNFDNKPLKDIVPVLNATFNVQIKVTDEKLNHYLLNADFSGLNLPDVLEALSKALNIDYAIKNNSIELNKPIN</sequence>
<dbReference type="PANTHER" id="PTHR30273:SF2">
    <property type="entry name" value="PROTEIN FECR"/>
    <property type="match status" value="1"/>
</dbReference>
<dbReference type="InterPro" id="IPR006860">
    <property type="entry name" value="FecR"/>
</dbReference>
<dbReference type="PANTHER" id="PTHR30273">
    <property type="entry name" value="PERIPLASMIC SIGNAL SENSOR AND SIGMA FACTOR ACTIVATOR FECR-RELATED"/>
    <property type="match status" value="1"/>
</dbReference>
<protein>
    <submittedName>
        <fullName evidence="4">FecR family protein</fullName>
    </submittedName>
</protein>
<dbReference type="EMBL" id="JAEHFW010000001">
    <property type="protein sequence ID" value="MBK0377961.1"/>
    <property type="molecule type" value="Genomic_DNA"/>
</dbReference>
<dbReference type="Pfam" id="PF04773">
    <property type="entry name" value="FecR"/>
    <property type="match status" value="1"/>
</dbReference>
<accession>A0A934ULK1</accession>
<organism evidence="4 5">
    <name type="scientific">Mucilaginibacter segetis</name>
    <dbReference type="NCBI Taxonomy" id="2793071"/>
    <lineage>
        <taxon>Bacteria</taxon>
        <taxon>Pseudomonadati</taxon>
        <taxon>Bacteroidota</taxon>
        <taxon>Sphingobacteriia</taxon>
        <taxon>Sphingobacteriales</taxon>
        <taxon>Sphingobacteriaceae</taxon>
        <taxon>Mucilaginibacter</taxon>
    </lineage>
</organism>
<dbReference type="Proteomes" id="UP000613193">
    <property type="component" value="Unassembled WGS sequence"/>
</dbReference>
<dbReference type="InterPro" id="IPR012373">
    <property type="entry name" value="Ferrdict_sens_TM"/>
</dbReference>
<evidence type="ECO:0000313" key="5">
    <source>
        <dbReference type="Proteomes" id="UP000613193"/>
    </source>
</evidence>
<dbReference type="RefSeq" id="WP_200063327.1">
    <property type="nucleotide sequence ID" value="NZ_JAEHFW010000001.1"/>
</dbReference>
<feature type="domain" description="FecR protein" evidence="2">
    <location>
        <begin position="131"/>
        <end position="216"/>
    </location>
</feature>
<dbReference type="AlphaFoldDB" id="A0A934ULK1"/>
<dbReference type="InterPro" id="IPR032508">
    <property type="entry name" value="FecR_C"/>
</dbReference>
<evidence type="ECO:0000259" key="3">
    <source>
        <dbReference type="Pfam" id="PF16344"/>
    </source>
</evidence>
<keyword evidence="1" id="KW-0472">Membrane</keyword>
<dbReference type="PIRSF" id="PIRSF018266">
    <property type="entry name" value="FecR"/>
    <property type="match status" value="1"/>
</dbReference>
<feature type="transmembrane region" description="Helical" evidence="1">
    <location>
        <begin position="84"/>
        <end position="103"/>
    </location>
</feature>
<evidence type="ECO:0000313" key="4">
    <source>
        <dbReference type="EMBL" id="MBK0377961.1"/>
    </source>
</evidence>